<dbReference type="RefSeq" id="WP_111249522.1">
    <property type="nucleotide sequence ID" value="NZ_QKWH01000001.1"/>
</dbReference>
<organism evidence="2 3">
    <name type="scientific">Xylanimonas oleitrophica</name>
    <dbReference type="NCBI Taxonomy" id="2607479"/>
    <lineage>
        <taxon>Bacteria</taxon>
        <taxon>Bacillati</taxon>
        <taxon>Actinomycetota</taxon>
        <taxon>Actinomycetes</taxon>
        <taxon>Micrococcales</taxon>
        <taxon>Promicromonosporaceae</taxon>
        <taxon>Xylanimonas</taxon>
    </lineage>
</organism>
<dbReference type="AlphaFoldDB" id="A0A2W5XWX9"/>
<comment type="caution">
    <text evidence="2">The sequence shown here is derived from an EMBL/GenBank/DDBJ whole genome shotgun (WGS) entry which is preliminary data.</text>
</comment>
<name>A0A2W5XWX9_9MICO</name>
<dbReference type="Proteomes" id="UP000248783">
    <property type="component" value="Unassembled WGS sequence"/>
</dbReference>
<dbReference type="InterPro" id="IPR036866">
    <property type="entry name" value="RibonucZ/Hydroxyglut_hydro"/>
</dbReference>
<accession>A0A2W5XWX9</accession>
<dbReference type="GO" id="GO:0042781">
    <property type="term" value="F:3'-tRNA processing endoribonuclease activity"/>
    <property type="evidence" value="ECO:0007669"/>
    <property type="project" value="TreeGrafter"/>
</dbReference>
<dbReference type="SUPFAM" id="SSF56281">
    <property type="entry name" value="Metallo-hydrolase/oxidoreductase"/>
    <property type="match status" value="1"/>
</dbReference>
<dbReference type="Pfam" id="PF12706">
    <property type="entry name" value="Lactamase_B_2"/>
    <property type="match status" value="1"/>
</dbReference>
<dbReference type="Gene3D" id="3.60.15.10">
    <property type="entry name" value="Ribonuclease Z/Hydroxyacylglutathione hydrolase-like"/>
    <property type="match status" value="1"/>
</dbReference>
<sequence>MRLRTLGVSGSAPRADSPASCYLVQVPAAVVAAGVAAGVVPGDVEVRDWNLVMDLGNGGLGHLLRHVEVHDLDAVALSHLHPDHCADLSGLYVHLKYHPVRGSSRTGVPTRLPVLGPAAVAERAGQMYGLEPGETMEGVYDFRPLVEGAPVTLGPLELTPFRVFHPVEAYGFRVTGPSTVHDGRRVTLAYTGDTDYCPGVVEAARDADLLLSEAAFAEGRDDGVEPGIHLTGKRAGRLASEAAVGSLLLTHLPAWNDPQVALAEARTEYDGPVAVAQPDGVLDL</sequence>
<reference evidence="2 3" key="1">
    <citation type="submission" date="2018-06" db="EMBL/GenBank/DDBJ databases">
        <title>Whole genome sequencing of a novel hydrocarbon degrading bacterial strain, PW21 isolated from oil contaminated produced water sample.</title>
        <authorList>
            <person name="Nagkirti P."/>
            <person name="Shaikh A."/>
            <person name="Gowdaman V."/>
            <person name="Engineer A.E."/>
            <person name="Dagar S."/>
            <person name="Dhakephalkar P.K."/>
        </authorList>
    </citation>
    <scope>NUCLEOTIDE SEQUENCE [LARGE SCALE GENOMIC DNA]</scope>
    <source>
        <strain evidence="2 3">PW21</strain>
    </source>
</reference>
<dbReference type="PANTHER" id="PTHR46018:SF4">
    <property type="entry name" value="METALLO-HYDROLASE YHFI-RELATED"/>
    <property type="match status" value="1"/>
</dbReference>
<keyword evidence="2" id="KW-0378">Hydrolase</keyword>
<evidence type="ECO:0000313" key="2">
    <source>
        <dbReference type="EMBL" id="PZR55158.1"/>
    </source>
</evidence>
<keyword evidence="3" id="KW-1185">Reference proteome</keyword>
<protein>
    <submittedName>
        <fullName evidence="2">MBL fold metallo-hydrolase</fullName>
    </submittedName>
</protein>
<evidence type="ECO:0000259" key="1">
    <source>
        <dbReference type="Pfam" id="PF12706"/>
    </source>
</evidence>
<dbReference type="EMBL" id="QKWH01000001">
    <property type="protein sequence ID" value="PZR55158.1"/>
    <property type="molecule type" value="Genomic_DNA"/>
</dbReference>
<dbReference type="CDD" id="cd07716">
    <property type="entry name" value="RNaseZ_short-form-like_MBL-fold"/>
    <property type="match status" value="1"/>
</dbReference>
<evidence type="ECO:0000313" key="3">
    <source>
        <dbReference type="Proteomes" id="UP000248783"/>
    </source>
</evidence>
<feature type="domain" description="Metallo-beta-lactamase" evidence="1">
    <location>
        <begin position="68"/>
        <end position="251"/>
    </location>
</feature>
<proteinExistence type="predicted"/>
<gene>
    <name evidence="2" type="ORF">DNL40_01910</name>
</gene>
<dbReference type="PANTHER" id="PTHR46018">
    <property type="entry name" value="ZINC PHOSPHODIESTERASE ELAC PROTEIN 1"/>
    <property type="match status" value="1"/>
</dbReference>
<dbReference type="InterPro" id="IPR001279">
    <property type="entry name" value="Metallo-B-lactamas"/>
</dbReference>